<accession>A0AA91JMP4</accession>
<dbReference type="AlphaFoldDB" id="A0AA91JMP4"/>
<organism evidence="1 2">
    <name type="scientific">Enterococcus silesiacus</name>
    <dbReference type="NCBI Taxonomy" id="332949"/>
    <lineage>
        <taxon>Bacteria</taxon>
        <taxon>Bacillati</taxon>
        <taxon>Bacillota</taxon>
        <taxon>Bacilli</taxon>
        <taxon>Lactobacillales</taxon>
        <taxon>Enterococcaceae</taxon>
        <taxon>Enterococcus</taxon>
    </lineage>
</organism>
<reference evidence="1 2" key="1">
    <citation type="submission" date="2014-12" db="EMBL/GenBank/DDBJ databases">
        <title>Draft genome sequences of 29 type strains of Enterococci.</title>
        <authorList>
            <person name="Zhong Z."/>
            <person name="Sun Z."/>
            <person name="Liu W."/>
            <person name="Zhang W."/>
            <person name="Zhang H."/>
        </authorList>
    </citation>
    <scope>NUCLEOTIDE SEQUENCE [LARGE SCALE GENOMIC DNA]</scope>
    <source>
        <strain evidence="1 2">DSM 22801</strain>
    </source>
</reference>
<evidence type="ECO:0000313" key="1">
    <source>
        <dbReference type="EMBL" id="OJG85799.1"/>
    </source>
</evidence>
<comment type="caution">
    <text evidence="1">The sequence shown here is derived from an EMBL/GenBank/DDBJ whole genome shotgun (WGS) entry which is preliminary data.</text>
</comment>
<proteinExistence type="predicted"/>
<sequence length="37" mass="4424">MFMLQQLVKKRENLFTFFLSPSLYFLSKTTAMTSVFQ</sequence>
<evidence type="ECO:0000313" key="2">
    <source>
        <dbReference type="Proteomes" id="UP000183039"/>
    </source>
</evidence>
<dbReference type="EMBL" id="JXLC01000035">
    <property type="protein sequence ID" value="OJG85799.1"/>
    <property type="molecule type" value="Genomic_DNA"/>
</dbReference>
<protein>
    <submittedName>
        <fullName evidence="1">Uncharacterized protein</fullName>
    </submittedName>
</protein>
<name>A0AA91JMP4_9ENTE</name>
<dbReference type="Proteomes" id="UP000183039">
    <property type="component" value="Unassembled WGS sequence"/>
</dbReference>
<gene>
    <name evidence="1" type="ORF">RV15_GL002478</name>
</gene>